<name>A0ABP8W9I5_9ACTN</name>
<dbReference type="PANTHER" id="PTHR23131:SF4">
    <property type="entry name" value="METALLO-BETA-LACTAMASE SUPERFAMILY POTEIN"/>
    <property type="match status" value="1"/>
</dbReference>
<feature type="domain" description="Metallo-beta-lactamase" evidence="1">
    <location>
        <begin position="46"/>
        <end position="260"/>
    </location>
</feature>
<comment type="caution">
    <text evidence="2">The sequence shown here is derived from an EMBL/GenBank/DDBJ whole genome shotgun (WGS) entry which is preliminary data.</text>
</comment>
<dbReference type="InterPro" id="IPR001279">
    <property type="entry name" value="Metallo-B-lactamas"/>
</dbReference>
<dbReference type="Gene3D" id="3.60.15.10">
    <property type="entry name" value="Ribonuclease Z/Hydroxyacylglutathione hydrolase-like"/>
    <property type="match status" value="1"/>
</dbReference>
<reference evidence="3" key="1">
    <citation type="journal article" date="2019" name="Int. J. Syst. Evol. Microbiol.">
        <title>The Global Catalogue of Microorganisms (GCM) 10K type strain sequencing project: providing services to taxonomists for standard genome sequencing and annotation.</title>
        <authorList>
            <consortium name="The Broad Institute Genomics Platform"/>
            <consortium name="The Broad Institute Genome Sequencing Center for Infectious Disease"/>
            <person name="Wu L."/>
            <person name="Ma J."/>
        </authorList>
    </citation>
    <scope>NUCLEOTIDE SEQUENCE [LARGE SCALE GENOMIC DNA]</scope>
    <source>
        <strain evidence="3">JCM 18127</strain>
    </source>
</reference>
<dbReference type="InterPro" id="IPR036866">
    <property type="entry name" value="RibonucZ/Hydroxyglut_hydro"/>
</dbReference>
<dbReference type="InterPro" id="IPR036388">
    <property type="entry name" value="WH-like_DNA-bd_sf"/>
</dbReference>
<evidence type="ECO:0000259" key="1">
    <source>
        <dbReference type="SMART" id="SM00849"/>
    </source>
</evidence>
<dbReference type="PANTHER" id="PTHR23131">
    <property type="entry name" value="ENDORIBONUCLEASE LACTB2"/>
    <property type="match status" value="1"/>
</dbReference>
<dbReference type="InterPro" id="IPR050662">
    <property type="entry name" value="Sec-metab_biosynth-thioest"/>
</dbReference>
<dbReference type="EMBL" id="BAABIM010000002">
    <property type="protein sequence ID" value="GAA4684683.1"/>
    <property type="molecule type" value="Genomic_DNA"/>
</dbReference>
<evidence type="ECO:0000313" key="3">
    <source>
        <dbReference type="Proteomes" id="UP001500621"/>
    </source>
</evidence>
<dbReference type="RefSeq" id="WP_345265803.1">
    <property type="nucleotide sequence ID" value="NZ_BAABIM010000002.1"/>
</dbReference>
<evidence type="ECO:0000313" key="2">
    <source>
        <dbReference type="EMBL" id="GAA4684683.1"/>
    </source>
</evidence>
<proteinExistence type="predicted"/>
<accession>A0ABP8W9I5</accession>
<gene>
    <name evidence="2" type="ORF">GCM10023226_22640</name>
</gene>
<protein>
    <submittedName>
        <fullName evidence="2">MBL fold metallo-hydrolase</fullName>
    </submittedName>
</protein>
<dbReference type="SMART" id="SM00849">
    <property type="entry name" value="Lactamase_B"/>
    <property type="match status" value="1"/>
</dbReference>
<dbReference type="Pfam" id="PF00753">
    <property type="entry name" value="Lactamase_B"/>
    <property type="match status" value="1"/>
</dbReference>
<dbReference type="Gene3D" id="1.10.10.10">
    <property type="entry name" value="Winged helix-like DNA-binding domain superfamily/Winged helix DNA-binding domain"/>
    <property type="match status" value="1"/>
</dbReference>
<sequence length="356" mass="38195">MTSSGVSTAAAISPDSGEHWAAEGAWRVADGVWRIPLPLPMDGLKAVNVYVIETEEGITLVDGGWAIPVARELLERCLRDIGFGFTDLRRFLVTHVHRDHFTLATVLGHEFGAEVSLGIEEKPAIDLLHDAAHLTESPFVAVLRTAGALEVADQWVRMDGEHELPDAAIWAPPDVWLQGDQSIAVGTRTLDAVHTPGHTPGHYVFAEQDAGLLFAGDHVLPTITPSIGFTVPPDDLPLGRFLASLRRVTELPDLTLLPAHGPVAPSSHARAHELLAFHEARLSASLAAVAEGGSTADEVARRIGWTRHERDYAELDVFSQGMAAMETKAHLELLVVRGQATARDGDGGIVFAPVVG</sequence>
<organism evidence="2 3">
    <name type="scientific">Nocardioides nanhaiensis</name>
    <dbReference type="NCBI Taxonomy" id="1476871"/>
    <lineage>
        <taxon>Bacteria</taxon>
        <taxon>Bacillati</taxon>
        <taxon>Actinomycetota</taxon>
        <taxon>Actinomycetes</taxon>
        <taxon>Propionibacteriales</taxon>
        <taxon>Nocardioidaceae</taxon>
        <taxon>Nocardioides</taxon>
    </lineage>
</organism>
<keyword evidence="3" id="KW-1185">Reference proteome</keyword>
<dbReference type="Proteomes" id="UP001500621">
    <property type="component" value="Unassembled WGS sequence"/>
</dbReference>
<dbReference type="SUPFAM" id="SSF56281">
    <property type="entry name" value="Metallo-hydrolase/oxidoreductase"/>
    <property type="match status" value="1"/>
</dbReference>